<dbReference type="InterPro" id="IPR000871">
    <property type="entry name" value="Beta-lactam_class-A"/>
</dbReference>
<keyword evidence="5 6" id="KW-0046">Antibiotic resistance</keyword>
<comment type="similarity">
    <text evidence="2 6">Belongs to the class-A beta-lactamase family.</text>
</comment>
<dbReference type="GO" id="GO:0008800">
    <property type="term" value="F:beta-lactamase activity"/>
    <property type="evidence" value="ECO:0007669"/>
    <property type="project" value="UniProtKB-UniRule"/>
</dbReference>
<dbReference type="EC" id="3.5.2.6" evidence="3 6"/>
<evidence type="ECO:0000256" key="7">
    <source>
        <dbReference type="SAM" id="SignalP"/>
    </source>
</evidence>
<evidence type="ECO:0000256" key="1">
    <source>
        <dbReference type="ARBA" id="ARBA00001526"/>
    </source>
</evidence>
<dbReference type="SUPFAM" id="SSF56601">
    <property type="entry name" value="beta-lactamase/transpeptidase-like"/>
    <property type="match status" value="1"/>
</dbReference>
<proteinExistence type="inferred from homology"/>
<sequence>MVTRRDFLIASAATAALLTLPATAKVPSRRFDASAKLQSLEAGQARLGVCFLDTVTGEVSGNRIEERFAMCSTVKLAIVAACLREADKARLNLEEILTYSEADLLPWAPVTRKNLAKGGLSISALAQAAQEMSDGVAANLLIKRLGGPAAVTAKFREMGDSVTRLDRYEPDLGLVLSADVRDTTTPLAYAQLVRRITTGRVLSHGSREQLLEWMRNTVTGASRLRAGLPTEWRTGNKTGTGRDEGTTNKCNDVAITFPPSKNPIIIAAYFDSGEYTEKVEARHEAVLAEVGKIAAEWGES</sequence>
<protein>
    <recommendedName>
        <fullName evidence="3 6">Beta-lactamase</fullName>
        <ecNumber evidence="3 6">3.5.2.6</ecNumber>
    </recommendedName>
</protein>
<evidence type="ECO:0000256" key="5">
    <source>
        <dbReference type="ARBA" id="ARBA00023251"/>
    </source>
</evidence>
<feature type="signal peptide" evidence="7">
    <location>
        <begin position="1"/>
        <end position="24"/>
    </location>
</feature>
<dbReference type="InterPro" id="IPR023650">
    <property type="entry name" value="Beta-lactam_class-A_AS"/>
</dbReference>
<keyword evidence="4 6" id="KW-0378">Hydrolase</keyword>
<dbReference type="AlphaFoldDB" id="A0A1V0QSV5"/>
<dbReference type="PROSITE" id="PS00146">
    <property type="entry name" value="BETA_LACTAMASE_A"/>
    <property type="match status" value="1"/>
</dbReference>
<dbReference type="Gene3D" id="3.40.710.10">
    <property type="entry name" value="DD-peptidase/beta-lactamase superfamily"/>
    <property type="match status" value="1"/>
</dbReference>
<dbReference type="NCBIfam" id="NF033103">
    <property type="entry name" value="bla_class_A"/>
    <property type="match status" value="1"/>
</dbReference>
<dbReference type="InterPro" id="IPR045155">
    <property type="entry name" value="Beta-lactam_cat"/>
</dbReference>
<reference evidence="9" key="1">
    <citation type="submission" date="2016-11" db="EMBL/GenBank/DDBJ databases">
        <authorList>
            <person name="Jaros S."/>
            <person name="Januszkiewicz K."/>
            <person name="Wedrychowicz H."/>
        </authorList>
    </citation>
    <scope>NUCLEOTIDE SEQUENCE</scope>
    <source>
        <strain evidence="9">B-2175P/15</strain>
    </source>
</reference>
<comment type="catalytic activity">
    <reaction evidence="1 6">
        <text>a beta-lactam + H2O = a substituted beta-amino acid</text>
        <dbReference type="Rhea" id="RHEA:20401"/>
        <dbReference type="ChEBI" id="CHEBI:15377"/>
        <dbReference type="ChEBI" id="CHEBI:35627"/>
        <dbReference type="ChEBI" id="CHEBI:140347"/>
        <dbReference type="EC" id="3.5.2.6"/>
    </reaction>
</comment>
<name>A0A1V0QSV5_PSEAI</name>
<evidence type="ECO:0000256" key="3">
    <source>
        <dbReference type="ARBA" id="ARBA00012865"/>
    </source>
</evidence>
<evidence type="ECO:0000256" key="6">
    <source>
        <dbReference type="RuleBase" id="RU361140"/>
    </source>
</evidence>
<feature type="chain" id="PRO_5012414528" description="Beta-lactamase" evidence="7">
    <location>
        <begin position="25"/>
        <end position="300"/>
    </location>
</feature>
<dbReference type="PANTHER" id="PTHR35333">
    <property type="entry name" value="BETA-LACTAMASE"/>
    <property type="match status" value="1"/>
</dbReference>
<dbReference type="EMBL" id="KY171972">
    <property type="protein sequence ID" value="ARE72385.1"/>
    <property type="molecule type" value="Genomic_DNA"/>
</dbReference>
<dbReference type="GO" id="GO:0030655">
    <property type="term" value="P:beta-lactam antibiotic catabolic process"/>
    <property type="evidence" value="ECO:0007669"/>
    <property type="project" value="InterPro"/>
</dbReference>
<dbReference type="InterPro" id="IPR012338">
    <property type="entry name" value="Beta-lactam/transpept-like"/>
</dbReference>
<dbReference type="PRINTS" id="PR00118">
    <property type="entry name" value="BLACTAMASEA"/>
</dbReference>
<gene>
    <name evidence="9" type="primary">blaPBL-1</name>
</gene>
<dbReference type="PANTHER" id="PTHR35333:SF3">
    <property type="entry name" value="BETA-LACTAMASE-TYPE TRANSPEPTIDASE FOLD CONTAINING PROTEIN"/>
    <property type="match status" value="1"/>
</dbReference>
<accession>A0A1V0QSV5</accession>
<dbReference type="GO" id="GO:0046677">
    <property type="term" value="P:response to antibiotic"/>
    <property type="evidence" value="ECO:0007669"/>
    <property type="project" value="UniProtKB-UniRule"/>
</dbReference>
<keyword evidence="7" id="KW-0732">Signal</keyword>
<dbReference type="InterPro" id="IPR006311">
    <property type="entry name" value="TAT_signal"/>
</dbReference>
<organism evidence="9">
    <name type="scientific">Pseudomonas aeruginosa</name>
    <dbReference type="NCBI Taxonomy" id="287"/>
    <lineage>
        <taxon>Bacteria</taxon>
        <taxon>Pseudomonadati</taxon>
        <taxon>Pseudomonadota</taxon>
        <taxon>Gammaproteobacteria</taxon>
        <taxon>Pseudomonadales</taxon>
        <taxon>Pseudomonadaceae</taxon>
        <taxon>Pseudomonas</taxon>
    </lineage>
</organism>
<evidence type="ECO:0000256" key="2">
    <source>
        <dbReference type="ARBA" id="ARBA00009009"/>
    </source>
</evidence>
<feature type="domain" description="Beta-lactamase class A catalytic" evidence="8">
    <location>
        <begin position="48"/>
        <end position="269"/>
    </location>
</feature>
<evidence type="ECO:0000259" key="8">
    <source>
        <dbReference type="Pfam" id="PF13354"/>
    </source>
</evidence>
<evidence type="ECO:0000313" key="9">
    <source>
        <dbReference type="EMBL" id="ARE72385.1"/>
    </source>
</evidence>
<dbReference type="Pfam" id="PF13354">
    <property type="entry name" value="Beta-lactamase2"/>
    <property type="match status" value="1"/>
</dbReference>
<evidence type="ECO:0000256" key="4">
    <source>
        <dbReference type="ARBA" id="ARBA00022801"/>
    </source>
</evidence>
<dbReference type="PROSITE" id="PS51318">
    <property type="entry name" value="TAT"/>
    <property type="match status" value="1"/>
</dbReference>